<dbReference type="CDD" id="cd05381">
    <property type="entry name" value="CAP_PR-1"/>
    <property type="match status" value="1"/>
</dbReference>
<dbReference type="eggNOG" id="KOG3017">
    <property type="taxonomic scope" value="Eukaryota"/>
</dbReference>
<dbReference type="STRING" id="4432.A0A1U8AKU8"/>
<evidence type="ECO:0000256" key="2">
    <source>
        <dbReference type="ARBA" id="ARBA00022729"/>
    </source>
</evidence>
<evidence type="ECO:0000256" key="4">
    <source>
        <dbReference type="SAM" id="SignalP"/>
    </source>
</evidence>
<dbReference type="SUPFAM" id="SSF55797">
    <property type="entry name" value="PR-1-like"/>
    <property type="match status" value="1"/>
</dbReference>
<dbReference type="PROSITE" id="PS01009">
    <property type="entry name" value="CRISP_1"/>
    <property type="match status" value="1"/>
</dbReference>
<sequence length="162" mass="17823">MAFCRLGIFLFFLIMGIGLVHVSRAQDSHQNYLDAHNAARAEVGVDALTWDDTVAAYAQSYANKRADDCTRVHSGEPYGENLAGSTGSLSATDAVNLWVGEKQYYDHNSNSCIGEQECRHYTQVVWRKSFRVGCAKVQCNNGGTFVICNYDPAGNVVGELPY</sequence>
<dbReference type="RefSeq" id="XP_010266628.1">
    <property type="nucleotide sequence ID" value="XM_010268326.1"/>
</dbReference>
<proteinExistence type="inferred from homology"/>
<keyword evidence="6" id="KW-1185">Reference proteome</keyword>
<accession>A0A1U8AKU8</accession>
<reference evidence="7" key="1">
    <citation type="submission" date="2025-08" db="UniProtKB">
        <authorList>
            <consortium name="RefSeq"/>
        </authorList>
    </citation>
    <scope>IDENTIFICATION</scope>
</reference>
<keyword evidence="2 4" id="KW-0732">Signal</keyword>
<dbReference type="Pfam" id="PF00188">
    <property type="entry name" value="CAP"/>
    <property type="match status" value="1"/>
</dbReference>
<dbReference type="GO" id="GO:0005615">
    <property type="term" value="C:extracellular space"/>
    <property type="evidence" value="ECO:0000318"/>
    <property type="project" value="GO_Central"/>
</dbReference>
<dbReference type="FunCoup" id="A0A1U8AKU8">
    <property type="interactions" value="611"/>
</dbReference>
<dbReference type="Gene3D" id="3.40.33.10">
    <property type="entry name" value="CAP"/>
    <property type="match status" value="1"/>
</dbReference>
<dbReference type="OrthoDB" id="337038at2759"/>
<comment type="similarity">
    <text evidence="1">Belongs to the CRISP family.</text>
</comment>
<dbReference type="InParanoid" id="A0A1U8AKU8"/>
<dbReference type="PROSITE" id="PS01010">
    <property type="entry name" value="CRISP_2"/>
    <property type="match status" value="1"/>
</dbReference>
<dbReference type="InterPro" id="IPR018244">
    <property type="entry name" value="Allrgn_V5/Tpx1_CS"/>
</dbReference>
<feature type="chain" id="PRO_5010531751" evidence="4">
    <location>
        <begin position="26"/>
        <end position="162"/>
    </location>
</feature>
<dbReference type="KEGG" id="nnu:104604100"/>
<dbReference type="SMART" id="SM00198">
    <property type="entry name" value="SCP"/>
    <property type="match status" value="1"/>
</dbReference>
<dbReference type="PRINTS" id="PR00837">
    <property type="entry name" value="V5TPXLIKE"/>
</dbReference>
<gene>
    <name evidence="7" type="primary">LOC104604100</name>
</gene>
<dbReference type="OMA" id="NPGHYEQ"/>
<evidence type="ECO:0000256" key="1">
    <source>
        <dbReference type="ARBA" id="ARBA00009923"/>
    </source>
</evidence>
<evidence type="ECO:0000256" key="3">
    <source>
        <dbReference type="ARBA" id="ARBA00023157"/>
    </source>
</evidence>
<dbReference type="InterPro" id="IPR035940">
    <property type="entry name" value="CAP_sf"/>
</dbReference>
<organism evidence="6 7">
    <name type="scientific">Nelumbo nucifera</name>
    <name type="common">Sacred lotus</name>
    <dbReference type="NCBI Taxonomy" id="4432"/>
    <lineage>
        <taxon>Eukaryota</taxon>
        <taxon>Viridiplantae</taxon>
        <taxon>Streptophyta</taxon>
        <taxon>Embryophyta</taxon>
        <taxon>Tracheophyta</taxon>
        <taxon>Spermatophyta</taxon>
        <taxon>Magnoliopsida</taxon>
        <taxon>Proteales</taxon>
        <taxon>Nelumbonaceae</taxon>
        <taxon>Nelumbo</taxon>
    </lineage>
</organism>
<dbReference type="AlphaFoldDB" id="A0A1U8AKU8"/>
<dbReference type="Proteomes" id="UP000189703">
    <property type="component" value="Unplaced"/>
</dbReference>
<evidence type="ECO:0000259" key="5">
    <source>
        <dbReference type="SMART" id="SM00198"/>
    </source>
</evidence>
<dbReference type="FunFam" id="3.40.33.10:FF:000006">
    <property type="entry name" value="Putative pathogenesis-related protein 1"/>
    <property type="match status" value="1"/>
</dbReference>
<feature type="signal peptide" evidence="4">
    <location>
        <begin position="1"/>
        <end position="25"/>
    </location>
</feature>
<dbReference type="InterPro" id="IPR014044">
    <property type="entry name" value="CAP_dom"/>
</dbReference>
<name>A0A1U8AKU8_NELNU</name>
<evidence type="ECO:0000313" key="7">
    <source>
        <dbReference type="RefSeq" id="XP_010266628.1"/>
    </source>
</evidence>
<protein>
    <submittedName>
        <fullName evidence="7">Pathogenesis-related protein 1A-like</fullName>
    </submittedName>
</protein>
<keyword evidence="3" id="KW-1015">Disulfide bond</keyword>
<evidence type="ECO:0000313" key="6">
    <source>
        <dbReference type="Proteomes" id="UP000189703"/>
    </source>
</evidence>
<dbReference type="InterPro" id="IPR001283">
    <property type="entry name" value="CRISP-related"/>
</dbReference>
<dbReference type="PANTHER" id="PTHR10334">
    <property type="entry name" value="CYSTEINE-RICH SECRETORY PROTEIN-RELATED"/>
    <property type="match status" value="1"/>
</dbReference>
<feature type="domain" description="SCP" evidence="5">
    <location>
        <begin position="27"/>
        <end position="158"/>
    </location>
</feature>
<dbReference type="GeneID" id="104604100"/>
<dbReference type="GO" id="GO:0098542">
    <property type="term" value="P:defense response to other organism"/>
    <property type="evidence" value="ECO:0007669"/>
    <property type="project" value="UniProtKB-ARBA"/>
</dbReference>